<dbReference type="InterPro" id="IPR036291">
    <property type="entry name" value="NAD(P)-bd_dom_sf"/>
</dbReference>
<dbReference type="EMBL" id="MU404350">
    <property type="protein sequence ID" value="KAI1618108.1"/>
    <property type="molecule type" value="Genomic_DNA"/>
</dbReference>
<dbReference type="SUPFAM" id="SSF51735">
    <property type="entry name" value="NAD(P)-binding Rossmann-fold domains"/>
    <property type="match status" value="1"/>
</dbReference>
<evidence type="ECO:0000259" key="4">
    <source>
        <dbReference type="SMART" id="SM00829"/>
    </source>
</evidence>
<dbReference type="Gene3D" id="3.90.180.10">
    <property type="entry name" value="Medium-chain alcohol dehydrogenases, catalytic domain"/>
    <property type="match status" value="1"/>
</dbReference>
<keyword evidence="2" id="KW-0560">Oxidoreductase</keyword>
<dbReference type="InterPro" id="IPR013154">
    <property type="entry name" value="ADH-like_N"/>
</dbReference>
<reference evidence="5" key="1">
    <citation type="journal article" date="2022" name="bioRxiv">
        <title>Deciphering the potential niche of two novel black yeast fungi from a biological soil crust based on their genomes, phenotypes, and melanin regulation.</title>
        <authorList>
            <consortium name="DOE Joint Genome Institute"/>
            <person name="Carr E.C."/>
            <person name="Barton Q."/>
            <person name="Grambo S."/>
            <person name="Sullivan M."/>
            <person name="Renfro C.M."/>
            <person name="Kuo A."/>
            <person name="Pangilinan J."/>
            <person name="Lipzen A."/>
            <person name="Keymanesh K."/>
            <person name="Savage E."/>
            <person name="Barry K."/>
            <person name="Grigoriev I.V."/>
            <person name="Riekhof W.R."/>
            <person name="Harris S.S."/>
        </authorList>
    </citation>
    <scope>NUCLEOTIDE SEQUENCE</scope>
    <source>
        <strain evidence="5">JF 03-4F</strain>
    </source>
</reference>
<keyword evidence="6" id="KW-1185">Reference proteome</keyword>
<feature type="region of interest" description="Disordered" evidence="3">
    <location>
        <begin position="1"/>
        <end position="49"/>
    </location>
</feature>
<dbReference type="InterPro" id="IPR020843">
    <property type="entry name" value="ER"/>
</dbReference>
<dbReference type="Pfam" id="PF00107">
    <property type="entry name" value="ADH_zinc_N"/>
    <property type="match status" value="1"/>
</dbReference>
<evidence type="ECO:0000256" key="3">
    <source>
        <dbReference type="SAM" id="MobiDB-lite"/>
    </source>
</evidence>
<evidence type="ECO:0000256" key="1">
    <source>
        <dbReference type="ARBA" id="ARBA00022857"/>
    </source>
</evidence>
<dbReference type="InterPro" id="IPR013149">
    <property type="entry name" value="ADH-like_C"/>
</dbReference>
<name>A0AAN6E7A3_9EURO</name>
<gene>
    <name evidence="5" type="ORF">EDD36DRAFT_22250</name>
</gene>
<proteinExistence type="predicted"/>
<feature type="compositionally biased region" description="Basic and acidic residues" evidence="3">
    <location>
        <begin position="1"/>
        <end position="10"/>
    </location>
</feature>
<comment type="caution">
    <text evidence="5">The sequence shown here is derived from an EMBL/GenBank/DDBJ whole genome shotgun (WGS) entry which is preliminary data.</text>
</comment>
<dbReference type="SUPFAM" id="SSF50129">
    <property type="entry name" value="GroES-like"/>
    <property type="match status" value="1"/>
</dbReference>
<dbReference type="Proteomes" id="UP001203852">
    <property type="component" value="Unassembled WGS sequence"/>
</dbReference>
<keyword evidence="1" id="KW-0521">NADP</keyword>
<protein>
    <submittedName>
        <fullName evidence="5">NAD(P)-binding protein</fullName>
    </submittedName>
</protein>
<accession>A0AAN6E7A3</accession>
<dbReference type="SMART" id="SM00829">
    <property type="entry name" value="PKS_ER"/>
    <property type="match status" value="1"/>
</dbReference>
<dbReference type="AlphaFoldDB" id="A0AAN6E7A3"/>
<evidence type="ECO:0000313" key="5">
    <source>
        <dbReference type="EMBL" id="KAI1618108.1"/>
    </source>
</evidence>
<dbReference type="PANTHER" id="PTHR48106">
    <property type="entry name" value="QUINONE OXIDOREDUCTASE PIG3-RELATED"/>
    <property type="match status" value="1"/>
</dbReference>
<dbReference type="GO" id="GO:0016651">
    <property type="term" value="F:oxidoreductase activity, acting on NAD(P)H"/>
    <property type="evidence" value="ECO:0007669"/>
    <property type="project" value="TreeGrafter"/>
</dbReference>
<dbReference type="Gene3D" id="3.40.50.720">
    <property type="entry name" value="NAD(P)-binding Rossmann-like Domain"/>
    <property type="match status" value="1"/>
</dbReference>
<organism evidence="5 6">
    <name type="scientific">Exophiala viscosa</name>
    <dbReference type="NCBI Taxonomy" id="2486360"/>
    <lineage>
        <taxon>Eukaryota</taxon>
        <taxon>Fungi</taxon>
        <taxon>Dikarya</taxon>
        <taxon>Ascomycota</taxon>
        <taxon>Pezizomycotina</taxon>
        <taxon>Eurotiomycetes</taxon>
        <taxon>Chaetothyriomycetidae</taxon>
        <taxon>Chaetothyriales</taxon>
        <taxon>Herpotrichiellaceae</taxon>
        <taxon>Exophiala</taxon>
    </lineage>
</organism>
<feature type="domain" description="Enoyl reductase (ER)" evidence="4">
    <location>
        <begin position="38"/>
        <end position="384"/>
    </location>
</feature>
<dbReference type="InterPro" id="IPR011032">
    <property type="entry name" value="GroES-like_sf"/>
</dbReference>
<dbReference type="GO" id="GO:0070402">
    <property type="term" value="F:NADPH binding"/>
    <property type="evidence" value="ECO:0007669"/>
    <property type="project" value="TreeGrafter"/>
</dbReference>
<dbReference type="Pfam" id="PF08240">
    <property type="entry name" value="ADH_N"/>
    <property type="match status" value="1"/>
</dbReference>
<evidence type="ECO:0000313" key="6">
    <source>
        <dbReference type="Proteomes" id="UP001203852"/>
    </source>
</evidence>
<sequence length="387" mass="42299">MSPGDNDRSKKPSWHNEPSGSMIAAILNENPSTDIPPKDSFTYKHDSPRPTLPSQDWCLVRVKAAGLNRAELRGRAALPPGRAELNIFQDEYHEAPPKILGEEMVGVVEQAGSETSFKAGAVVTAFIYGGGKAHDGAYAQYAICHKRRLYQLPFSDADDVEKRMGWEVLGAIPMSMWTAYGSVFEAGRLGHRCKGNKEVLLIHGATSSVGIWAILLAKDKGFTVVATTRKENKIQRLKAAGADHIILDQDLDQEISKLFPDGVDVVLELVGPDATERTLCLTARYGSVVCTGVLSKQWSVEGFTPAIIPPCRNLTFYGMTNSGCLGSDDEGLDQVEPMLSYVISQVEAGKFKREVFLDKVFDLEDVGSAHEYMENNQAVGKVVVRVP</sequence>
<evidence type="ECO:0000256" key="2">
    <source>
        <dbReference type="ARBA" id="ARBA00023002"/>
    </source>
</evidence>
<dbReference type="PANTHER" id="PTHR48106:SF18">
    <property type="entry name" value="QUINONE OXIDOREDUCTASE PIG3"/>
    <property type="match status" value="1"/>
</dbReference>